<dbReference type="PANTHER" id="PTHR46093">
    <property type="entry name" value="ACYL-COA-BINDING DOMAIN-CONTAINING PROTEIN 5"/>
    <property type="match status" value="1"/>
</dbReference>
<keyword evidence="2" id="KW-0677">Repeat</keyword>
<dbReference type="Pfam" id="PF24681">
    <property type="entry name" value="Kelch_KLHDC2_KLHL20_DRC7"/>
    <property type="match status" value="1"/>
</dbReference>
<evidence type="ECO:0000313" key="4">
    <source>
        <dbReference type="Proteomes" id="UP000031668"/>
    </source>
</evidence>
<dbReference type="InterPro" id="IPR006652">
    <property type="entry name" value="Kelch_1"/>
</dbReference>
<protein>
    <submittedName>
        <fullName evidence="3">Kelch domain-containing protein 10</fullName>
    </submittedName>
</protein>
<gene>
    <name evidence="3" type="ORF">RF11_14156</name>
</gene>
<dbReference type="EMBL" id="JWZT01005158">
    <property type="protein sequence ID" value="KII61998.1"/>
    <property type="molecule type" value="Genomic_DNA"/>
</dbReference>
<keyword evidence="4" id="KW-1185">Reference proteome</keyword>
<sequence length="184" mass="20997">MNVENVTSEPTGRTGHSMTSVNNFLIIYGGYDFVNRITYNELWMYNTIGDTWIRHQTPFDTENRSTLSAICAVGNFVYIFGGKNPSVPSQATNILISFDISSATWKILSVHTNEYDQNRPPQMYNSCIVYHNESLYIVGGFTEGEFSDKMFNFCLKTSKWTFVTQNAPKLSSKKKIFSTVFKNK</sequence>
<keyword evidence="1" id="KW-0880">Kelch repeat</keyword>
<name>A0A0C2I9Q9_THEKT</name>
<dbReference type="AlphaFoldDB" id="A0A0C2I9Q9"/>
<dbReference type="PANTHER" id="PTHR46093:SF18">
    <property type="entry name" value="FIBRONECTIN TYPE-III DOMAIN-CONTAINING PROTEIN"/>
    <property type="match status" value="1"/>
</dbReference>
<organism evidence="3 4">
    <name type="scientific">Thelohanellus kitauei</name>
    <name type="common">Myxosporean</name>
    <dbReference type="NCBI Taxonomy" id="669202"/>
    <lineage>
        <taxon>Eukaryota</taxon>
        <taxon>Metazoa</taxon>
        <taxon>Cnidaria</taxon>
        <taxon>Myxozoa</taxon>
        <taxon>Myxosporea</taxon>
        <taxon>Bivalvulida</taxon>
        <taxon>Platysporina</taxon>
        <taxon>Myxobolidae</taxon>
        <taxon>Thelohanellus</taxon>
    </lineage>
</organism>
<comment type="caution">
    <text evidence="3">The sequence shown here is derived from an EMBL/GenBank/DDBJ whole genome shotgun (WGS) entry which is preliminary data.</text>
</comment>
<proteinExistence type="predicted"/>
<evidence type="ECO:0000256" key="2">
    <source>
        <dbReference type="ARBA" id="ARBA00022737"/>
    </source>
</evidence>
<reference evidence="3 4" key="1">
    <citation type="journal article" date="2014" name="Genome Biol. Evol.">
        <title>The genome of the myxosporean Thelohanellus kitauei shows adaptations to nutrient acquisition within its fish host.</title>
        <authorList>
            <person name="Yang Y."/>
            <person name="Xiong J."/>
            <person name="Zhou Z."/>
            <person name="Huo F."/>
            <person name="Miao W."/>
            <person name="Ran C."/>
            <person name="Liu Y."/>
            <person name="Zhang J."/>
            <person name="Feng J."/>
            <person name="Wang M."/>
            <person name="Wang M."/>
            <person name="Wang L."/>
            <person name="Yao B."/>
        </authorList>
    </citation>
    <scope>NUCLEOTIDE SEQUENCE [LARGE SCALE GENOMIC DNA]</scope>
    <source>
        <strain evidence="3">Wuqing</strain>
    </source>
</reference>
<dbReference type="InterPro" id="IPR015915">
    <property type="entry name" value="Kelch-typ_b-propeller"/>
</dbReference>
<dbReference type="Gene3D" id="2.120.10.80">
    <property type="entry name" value="Kelch-type beta propeller"/>
    <property type="match status" value="1"/>
</dbReference>
<dbReference type="OrthoDB" id="432528at2759"/>
<dbReference type="Pfam" id="PF01344">
    <property type="entry name" value="Kelch_1"/>
    <property type="match status" value="1"/>
</dbReference>
<accession>A0A0C2I9Q9</accession>
<dbReference type="Proteomes" id="UP000031668">
    <property type="component" value="Unassembled WGS sequence"/>
</dbReference>
<evidence type="ECO:0000313" key="3">
    <source>
        <dbReference type="EMBL" id="KII61998.1"/>
    </source>
</evidence>
<dbReference type="SUPFAM" id="SSF117281">
    <property type="entry name" value="Kelch motif"/>
    <property type="match status" value="1"/>
</dbReference>
<evidence type="ECO:0000256" key="1">
    <source>
        <dbReference type="ARBA" id="ARBA00022441"/>
    </source>
</evidence>